<accession>A0ACC2RC50</accession>
<dbReference type="Proteomes" id="UP001231649">
    <property type="component" value="Chromosome 1"/>
</dbReference>
<name>A0ACC2RC50_9NEOP</name>
<dbReference type="EMBL" id="CM056777">
    <property type="protein sequence ID" value="KAJ8737722.1"/>
    <property type="molecule type" value="Genomic_DNA"/>
</dbReference>
<protein>
    <submittedName>
        <fullName evidence="1">Uncharacterized protein</fullName>
    </submittedName>
</protein>
<gene>
    <name evidence="1" type="ORF">PYW08_000317</name>
</gene>
<keyword evidence="2" id="KW-1185">Reference proteome</keyword>
<organism evidence="1 2">
    <name type="scientific">Mythimna loreyi</name>
    <dbReference type="NCBI Taxonomy" id="667449"/>
    <lineage>
        <taxon>Eukaryota</taxon>
        <taxon>Metazoa</taxon>
        <taxon>Ecdysozoa</taxon>
        <taxon>Arthropoda</taxon>
        <taxon>Hexapoda</taxon>
        <taxon>Insecta</taxon>
        <taxon>Pterygota</taxon>
        <taxon>Neoptera</taxon>
        <taxon>Endopterygota</taxon>
        <taxon>Lepidoptera</taxon>
        <taxon>Glossata</taxon>
        <taxon>Ditrysia</taxon>
        <taxon>Noctuoidea</taxon>
        <taxon>Noctuidae</taxon>
        <taxon>Noctuinae</taxon>
        <taxon>Hadenini</taxon>
        <taxon>Mythimna</taxon>
    </lineage>
</organism>
<proteinExistence type="predicted"/>
<sequence length="185" mass="21335">MMKKARKAEKKAEKKMEKNLRKWEERIKEQNPDLSKRTETATALRMIADLEKRPLPDQVEGIDFKEVYHQLGNALEGKPIVGDEKVLAVLHMAYKHTAARAQGCLNPQMKDFLRKLKVGESFVQEKFPGRPTEDQELNTLRHLSDQDVYNPLKVPEERLKIAEKIPSITAKKRTLKNPPTKVAKK</sequence>
<comment type="caution">
    <text evidence="1">The sequence shown here is derived from an EMBL/GenBank/DDBJ whole genome shotgun (WGS) entry which is preliminary data.</text>
</comment>
<evidence type="ECO:0000313" key="2">
    <source>
        <dbReference type="Proteomes" id="UP001231649"/>
    </source>
</evidence>
<evidence type="ECO:0000313" key="1">
    <source>
        <dbReference type="EMBL" id="KAJ8737722.1"/>
    </source>
</evidence>
<reference evidence="1" key="1">
    <citation type="submission" date="2023-03" db="EMBL/GenBank/DDBJ databases">
        <title>Chromosome-level genomes of two armyworms, Mythimna separata and Mythimna loreyi, provide insights into the biosynthesis and reception of sex pheromones.</title>
        <authorList>
            <person name="Zhao H."/>
        </authorList>
    </citation>
    <scope>NUCLEOTIDE SEQUENCE</scope>
    <source>
        <strain evidence="1">BeijingLab</strain>
    </source>
</reference>